<accession>A0A8J3QEK3</accession>
<dbReference type="SUPFAM" id="SSF56219">
    <property type="entry name" value="DNase I-like"/>
    <property type="match status" value="1"/>
</dbReference>
<dbReference type="Proteomes" id="UP000612899">
    <property type="component" value="Unassembled WGS sequence"/>
</dbReference>
<evidence type="ECO:0008006" key="3">
    <source>
        <dbReference type="Google" id="ProtNLM"/>
    </source>
</evidence>
<dbReference type="Gene3D" id="3.60.10.10">
    <property type="entry name" value="Endonuclease/exonuclease/phosphatase"/>
    <property type="match status" value="1"/>
</dbReference>
<organism evidence="1 2">
    <name type="scientific">Rhizocola hellebori</name>
    <dbReference type="NCBI Taxonomy" id="1392758"/>
    <lineage>
        <taxon>Bacteria</taxon>
        <taxon>Bacillati</taxon>
        <taxon>Actinomycetota</taxon>
        <taxon>Actinomycetes</taxon>
        <taxon>Micromonosporales</taxon>
        <taxon>Micromonosporaceae</taxon>
        <taxon>Rhizocola</taxon>
    </lineage>
</organism>
<gene>
    <name evidence="1" type="ORF">Rhe02_62650</name>
</gene>
<protein>
    <recommendedName>
        <fullName evidence="3">Endonuclease/exonuclease/phosphatase domain-containing protein</fullName>
    </recommendedName>
</protein>
<proteinExistence type="predicted"/>
<dbReference type="AlphaFoldDB" id="A0A8J3QEK3"/>
<sequence>MTETKMDFPEVDKLLGELSRARDAVGGGAKSFGEASETLGWSSYTTAIGGSVGSWSIPQPELVFGDTEGGGQCWSAHYECKIVMDTVLPAFANTLDSDIERLKTAVMLFHQTDGENADRMLQAARGGLDVLTAHLSTGANPEGEANRAGQLDKMFGQTGNDANATLVTGDFNNSPTGVDTPFGKSLNQYGQHGFDVHAGDLHDGQGGTSASHLPIDYVIPRGVGSTEATRWGRDESDHDGQVVDVTIPDW</sequence>
<comment type="caution">
    <text evidence="1">The sequence shown here is derived from an EMBL/GenBank/DDBJ whole genome shotgun (WGS) entry which is preliminary data.</text>
</comment>
<dbReference type="EMBL" id="BONY01000046">
    <property type="protein sequence ID" value="GIH08198.1"/>
    <property type="molecule type" value="Genomic_DNA"/>
</dbReference>
<dbReference type="RefSeq" id="WP_203911960.1">
    <property type="nucleotide sequence ID" value="NZ_BONY01000046.1"/>
</dbReference>
<reference evidence="1" key="1">
    <citation type="submission" date="2021-01" db="EMBL/GenBank/DDBJ databases">
        <title>Whole genome shotgun sequence of Rhizocola hellebori NBRC 109834.</title>
        <authorList>
            <person name="Komaki H."/>
            <person name="Tamura T."/>
        </authorList>
    </citation>
    <scope>NUCLEOTIDE SEQUENCE</scope>
    <source>
        <strain evidence="1">NBRC 109834</strain>
    </source>
</reference>
<name>A0A8J3QEK3_9ACTN</name>
<dbReference type="InterPro" id="IPR036691">
    <property type="entry name" value="Endo/exonu/phosph_ase_sf"/>
</dbReference>
<keyword evidence="2" id="KW-1185">Reference proteome</keyword>
<evidence type="ECO:0000313" key="1">
    <source>
        <dbReference type="EMBL" id="GIH08198.1"/>
    </source>
</evidence>
<evidence type="ECO:0000313" key="2">
    <source>
        <dbReference type="Proteomes" id="UP000612899"/>
    </source>
</evidence>